<dbReference type="Proteomes" id="UP000198639">
    <property type="component" value="Unassembled WGS sequence"/>
</dbReference>
<feature type="signal peptide" evidence="1">
    <location>
        <begin position="1"/>
        <end position="23"/>
    </location>
</feature>
<protein>
    <submittedName>
        <fullName evidence="2">Uncharacterized conserved protein, DUF2141 family</fullName>
    </submittedName>
</protein>
<organism evidence="2 3">
    <name type="scientific">Massilia yuzhufengensis</name>
    <dbReference type="NCBI Taxonomy" id="1164594"/>
    <lineage>
        <taxon>Bacteria</taxon>
        <taxon>Pseudomonadati</taxon>
        <taxon>Pseudomonadota</taxon>
        <taxon>Betaproteobacteria</taxon>
        <taxon>Burkholderiales</taxon>
        <taxon>Oxalobacteraceae</taxon>
        <taxon>Telluria group</taxon>
        <taxon>Massilia</taxon>
    </lineage>
</organism>
<dbReference type="InterPro" id="IPR018673">
    <property type="entry name" value="DUF2141"/>
</dbReference>
<reference evidence="3" key="1">
    <citation type="submission" date="2016-10" db="EMBL/GenBank/DDBJ databases">
        <authorList>
            <person name="Varghese N."/>
            <person name="Submissions S."/>
        </authorList>
    </citation>
    <scope>NUCLEOTIDE SEQUENCE [LARGE SCALE GENOMIC DNA]</scope>
    <source>
        <strain evidence="3">CGMCC 1.12041</strain>
    </source>
</reference>
<dbReference type="EMBL" id="FOLD01000007">
    <property type="protein sequence ID" value="SFC56369.1"/>
    <property type="molecule type" value="Genomic_DNA"/>
</dbReference>
<feature type="chain" id="PRO_5011526420" evidence="1">
    <location>
        <begin position="24"/>
        <end position="138"/>
    </location>
</feature>
<keyword evidence="3" id="KW-1185">Reference proteome</keyword>
<sequence length="138" mass="14758">MRHPITALLACALLFSAALPASAATVEVRVSNVAARGKVSVAVCDRERFLKECTYSASVPAQAGETVVTLKDIPPGNWAVLAFQDANENGKLDRNFIGIPSENYGFSRDAKNRFGPPGFDDAVIEVREGTTVAAIRLH</sequence>
<accession>A0A1I1K5Z6</accession>
<gene>
    <name evidence="2" type="ORF">SAMN05216204_107145</name>
</gene>
<evidence type="ECO:0000313" key="2">
    <source>
        <dbReference type="EMBL" id="SFC56369.1"/>
    </source>
</evidence>
<keyword evidence="1" id="KW-0732">Signal</keyword>
<dbReference type="AlphaFoldDB" id="A0A1I1K5Z6"/>
<dbReference type="RefSeq" id="WP_091873908.1">
    <property type="nucleotide sequence ID" value="NZ_FOLD01000007.1"/>
</dbReference>
<dbReference type="Pfam" id="PF09912">
    <property type="entry name" value="DUF2141"/>
    <property type="match status" value="1"/>
</dbReference>
<proteinExistence type="predicted"/>
<dbReference type="STRING" id="1164594.SAMN05216204_107145"/>
<evidence type="ECO:0000256" key="1">
    <source>
        <dbReference type="SAM" id="SignalP"/>
    </source>
</evidence>
<name>A0A1I1K5Z6_9BURK</name>
<dbReference type="OrthoDB" id="9788332at2"/>
<evidence type="ECO:0000313" key="3">
    <source>
        <dbReference type="Proteomes" id="UP000198639"/>
    </source>
</evidence>